<evidence type="ECO:0000256" key="6">
    <source>
        <dbReference type="SAM" id="Phobius"/>
    </source>
</evidence>
<sequence>MPGEEILSVLWVLVCTVAVLALCYYVTRRLNCLPAFSRYAGGIPREGRLEVLSRVLLGKDQSLVVAAVGKRCFLLGCAAGSVSLLTELTEEEAAAWMTRREEKSSTEQRPFRDAMSELLKQKVQRGEHRD</sequence>
<dbReference type="GO" id="GO:0016020">
    <property type="term" value="C:membrane"/>
    <property type="evidence" value="ECO:0007669"/>
    <property type="project" value="InterPro"/>
</dbReference>
<dbReference type="RefSeq" id="WP_186879103.1">
    <property type="nucleotide sequence ID" value="NZ_JACOPN010000008.1"/>
</dbReference>
<evidence type="ECO:0000256" key="3">
    <source>
        <dbReference type="ARBA" id="ARBA00022692"/>
    </source>
</evidence>
<evidence type="ECO:0000256" key="5">
    <source>
        <dbReference type="ARBA" id="ARBA00023136"/>
    </source>
</evidence>
<dbReference type="InterPro" id="IPR022781">
    <property type="entry name" value="Flagellar_biosynth_FliO"/>
</dbReference>
<keyword evidence="2" id="KW-1003">Cell membrane</keyword>
<gene>
    <name evidence="7" type="ORF">H8S55_11705</name>
</gene>
<keyword evidence="5 6" id="KW-0472">Membrane</keyword>
<keyword evidence="7" id="KW-0969">Cilium</keyword>
<evidence type="ECO:0000256" key="4">
    <source>
        <dbReference type="ARBA" id="ARBA00022989"/>
    </source>
</evidence>
<dbReference type="AlphaFoldDB" id="A0A8J6J6V8"/>
<comment type="caution">
    <text evidence="7">The sequence shown here is derived from an EMBL/GenBank/DDBJ whole genome shotgun (WGS) entry which is preliminary data.</text>
</comment>
<dbReference type="Pfam" id="PF04347">
    <property type="entry name" value="FliO"/>
    <property type="match status" value="1"/>
</dbReference>
<evidence type="ECO:0000313" key="7">
    <source>
        <dbReference type="EMBL" id="MBC5717972.1"/>
    </source>
</evidence>
<dbReference type="Proteomes" id="UP000602260">
    <property type="component" value="Unassembled WGS sequence"/>
</dbReference>
<reference evidence="7" key="1">
    <citation type="submission" date="2020-08" db="EMBL/GenBank/DDBJ databases">
        <title>Genome public.</title>
        <authorList>
            <person name="Liu C."/>
            <person name="Sun Q."/>
        </authorList>
    </citation>
    <scope>NUCLEOTIDE SEQUENCE</scope>
    <source>
        <strain evidence="7">BX5</strain>
    </source>
</reference>
<dbReference type="GO" id="GO:0044781">
    <property type="term" value="P:bacterial-type flagellum organization"/>
    <property type="evidence" value="ECO:0007669"/>
    <property type="project" value="InterPro"/>
</dbReference>
<proteinExistence type="predicted"/>
<evidence type="ECO:0000313" key="8">
    <source>
        <dbReference type="Proteomes" id="UP000602260"/>
    </source>
</evidence>
<organism evidence="7 8">
    <name type="scientific">Flintibacter faecis</name>
    <dbReference type="NCBI Taxonomy" id="2763047"/>
    <lineage>
        <taxon>Bacteria</taxon>
        <taxon>Bacillati</taxon>
        <taxon>Bacillota</taxon>
        <taxon>Clostridia</taxon>
        <taxon>Eubacteriales</taxon>
        <taxon>Flintibacter</taxon>
    </lineage>
</organism>
<evidence type="ECO:0000256" key="2">
    <source>
        <dbReference type="ARBA" id="ARBA00022475"/>
    </source>
</evidence>
<name>A0A8J6J6V8_9FIRM</name>
<dbReference type="EMBL" id="JACOPN010000008">
    <property type="protein sequence ID" value="MBC5717972.1"/>
    <property type="molecule type" value="Genomic_DNA"/>
</dbReference>
<keyword evidence="4 6" id="KW-1133">Transmembrane helix</keyword>
<keyword evidence="8" id="KW-1185">Reference proteome</keyword>
<feature type="transmembrane region" description="Helical" evidence="6">
    <location>
        <begin position="6"/>
        <end position="27"/>
    </location>
</feature>
<keyword evidence="7" id="KW-0966">Cell projection</keyword>
<evidence type="ECO:0000256" key="1">
    <source>
        <dbReference type="ARBA" id="ARBA00004236"/>
    </source>
</evidence>
<protein>
    <submittedName>
        <fullName evidence="7">Flagellar biosynthetic protein FliO</fullName>
    </submittedName>
</protein>
<keyword evidence="7" id="KW-0282">Flagellum</keyword>
<accession>A0A8J6J6V8</accession>
<comment type="subcellular location">
    <subcellularLocation>
        <location evidence="1">Cell membrane</location>
    </subcellularLocation>
</comment>
<keyword evidence="3 6" id="KW-0812">Transmembrane</keyword>